<keyword evidence="1" id="KW-0472">Membrane</keyword>
<keyword evidence="3" id="KW-1185">Reference proteome</keyword>
<evidence type="ECO:0000256" key="1">
    <source>
        <dbReference type="SAM" id="Phobius"/>
    </source>
</evidence>
<evidence type="ECO:0000313" key="3">
    <source>
        <dbReference type="Proteomes" id="UP000251853"/>
    </source>
</evidence>
<name>A0A2X2UEX0_9FIRM</name>
<feature type="transmembrane region" description="Helical" evidence="1">
    <location>
        <begin position="6"/>
        <end position="25"/>
    </location>
</feature>
<proteinExistence type="predicted"/>
<organism evidence="2 3">
    <name type="scientific">Enterocloster clostridioformis</name>
    <dbReference type="NCBI Taxonomy" id="1531"/>
    <lineage>
        <taxon>Bacteria</taxon>
        <taxon>Bacillati</taxon>
        <taxon>Bacillota</taxon>
        <taxon>Clostridia</taxon>
        <taxon>Lachnospirales</taxon>
        <taxon>Lachnospiraceae</taxon>
        <taxon>Enterocloster</taxon>
    </lineage>
</organism>
<reference evidence="2 3" key="1">
    <citation type="submission" date="2018-06" db="EMBL/GenBank/DDBJ databases">
        <authorList>
            <consortium name="Pathogen Informatics"/>
            <person name="Doyle S."/>
        </authorList>
    </citation>
    <scope>NUCLEOTIDE SEQUENCE [LARGE SCALE GENOMIC DNA]</scope>
    <source>
        <strain evidence="2 3">NCTC11224</strain>
    </source>
</reference>
<gene>
    <name evidence="2" type="ORF">NCTC11224_03902</name>
</gene>
<dbReference type="AlphaFoldDB" id="A0A2X2UEX0"/>
<feature type="transmembrane region" description="Helical" evidence="1">
    <location>
        <begin position="76"/>
        <end position="97"/>
    </location>
</feature>
<sequence>MVILSFMAGYLACFITILVLNSKAVSNARRKRRKERQEHPEKKVQATKVIVFSILVTYHLAFLLGVWVVIVKDFCQLSVLLTFVGSVSVLAVAFYCWKSKAENLLKIKQALPDTPASLSDFSNMSSQ</sequence>
<protein>
    <submittedName>
        <fullName evidence="2">Uncharacterized protein</fullName>
    </submittedName>
</protein>
<feature type="transmembrane region" description="Helical" evidence="1">
    <location>
        <begin position="46"/>
        <end position="70"/>
    </location>
</feature>
<evidence type="ECO:0000313" key="2">
    <source>
        <dbReference type="EMBL" id="SQB14848.1"/>
    </source>
</evidence>
<dbReference type="Gene3D" id="1.20.1070.10">
    <property type="entry name" value="Rhodopsin 7-helix transmembrane proteins"/>
    <property type="match status" value="1"/>
</dbReference>
<dbReference type="RefSeq" id="WP_055175996.1">
    <property type="nucleotide sequence ID" value="NZ_JAIWZC010000001.1"/>
</dbReference>
<accession>A0A2X2UEX0</accession>
<dbReference type="Proteomes" id="UP000251853">
    <property type="component" value="Unassembled WGS sequence"/>
</dbReference>
<keyword evidence="1" id="KW-0812">Transmembrane</keyword>
<dbReference type="EMBL" id="UAVW01000016">
    <property type="protein sequence ID" value="SQB14848.1"/>
    <property type="molecule type" value="Genomic_DNA"/>
</dbReference>
<keyword evidence="1" id="KW-1133">Transmembrane helix</keyword>